<sequence>MVNKINFLAKIPNILIKNPQRNIHLAKCLQSEHGNSGFLDKVFGNKIEKATNAHSVLLANQQVLYELEIHNVKPECAAEYEKTCEGNVPALLEKNKDLMKLAGGWKSEIGALDQYVHLWRYKNYTDYSEVFTRLRKDDLNLKFKNQVAKLVNRRETQVCLSFTYWGEPESRQEDHIYEMRSYALKPGSLIEWGNNWSRGIKNRLEYRCAGMFTQVGPIYHVHHIWAYKDLASRKESREKMWNKPGWDECVAYTVPLIRKMDSKIMTALPYSPTK</sequence>
<name>A0A813WUT0_9BILA</name>
<dbReference type="Pfam" id="PF07978">
    <property type="entry name" value="NIPSNAP"/>
    <property type="match status" value="2"/>
</dbReference>
<keyword evidence="4" id="KW-1185">Reference proteome</keyword>
<evidence type="ECO:0000256" key="1">
    <source>
        <dbReference type="ARBA" id="ARBA00005291"/>
    </source>
</evidence>
<dbReference type="AlphaFoldDB" id="A0A813WUT0"/>
<proteinExistence type="inferred from homology"/>
<evidence type="ECO:0000313" key="4">
    <source>
        <dbReference type="Proteomes" id="UP000663879"/>
    </source>
</evidence>
<dbReference type="Gene3D" id="3.30.70.100">
    <property type="match status" value="2"/>
</dbReference>
<dbReference type="InterPro" id="IPR012577">
    <property type="entry name" value="NIPSNAP"/>
</dbReference>
<dbReference type="SUPFAM" id="SSF54909">
    <property type="entry name" value="Dimeric alpha+beta barrel"/>
    <property type="match status" value="2"/>
</dbReference>
<evidence type="ECO:0000259" key="2">
    <source>
        <dbReference type="Pfam" id="PF07978"/>
    </source>
</evidence>
<protein>
    <recommendedName>
        <fullName evidence="2">NIPSNAP domain-containing protein</fullName>
    </recommendedName>
</protein>
<dbReference type="InterPro" id="IPR011008">
    <property type="entry name" value="Dimeric_a/b-barrel"/>
</dbReference>
<dbReference type="PANTHER" id="PTHR21017">
    <property type="entry name" value="NIPSNAP-RELATED"/>
    <property type="match status" value="1"/>
</dbReference>
<evidence type="ECO:0000313" key="3">
    <source>
        <dbReference type="EMBL" id="CAF0860790.1"/>
    </source>
</evidence>
<feature type="domain" description="NIPSNAP" evidence="2">
    <location>
        <begin position="177"/>
        <end position="272"/>
    </location>
</feature>
<comment type="caution">
    <text evidence="3">The sequence shown here is derived from an EMBL/GenBank/DDBJ whole genome shotgun (WGS) entry which is preliminary data.</text>
</comment>
<accession>A0A813WUT0</accession>
<gene>
    <name evidence="3" type="ORF">OXX778_LOCUS9428</name>
</gene>
<dbReference type="GO" id="GO:0000423">
    <property type="term" value="P:mitophagy"/>
    <property type="evidence" value="ECO:0007669"/>
    <property type="project" value="UniProtKB-ARBA"/>
</dbReference>
<dbReference type="PANTHER" id="PTHR21017:SF17">
    <property type="entry name" value="PROTEIN NIPSNAP"/>
    <property type="match status" value="1"/>
</dbReference>
<dbReference type="GO" id="GO:0005739">
    <property type="term" value="C:mitochondrion"/>
    <property type="evidence" value="ECO:0007669"/>
    <property type="project" value="TreeGrafter"/>
</dbReference>
<dbReference type="Proteomes" id="UP000663879">
    <property type="component" value="Unassembled WGS sequence"/>
</dbReference>
<organism evidence="3 4">
    <name type="scientific">Brachionus calyciflorus</name>
    <dbReference type="NCBI Taxonomy" id="104777"/>
    <lineage>
        <taxon>Eukaryota</taxon>
        <taxon>Metazoa</taxon>
        <taxon>Spiralia</taxon>
        <taxon>Gnathifera</taxon>
        <taxon>Rotifera</taxon>
        <taxon>Eurotatoria</taxon>
        <taxon>Monogononta</taxon>
        <taxon>Pseudotrocha</taxon>
        <taxon>Ploima</taxon>
        <taxon>Brachionidae</taxon>
        <taxon>Brachionus</taxon>
    </lineage>
</organism>
<reference evidence="3" key="1">
    <citation type="submission" date="2021-02" db="EMBL/GenBank/DDBJ databases">
        <authorList>
            <person name="Nowell W R."/>
        </authorList>
    </citation>
    <scope>NUCLEOTIDE SEQUENCE</scope>
    <source>
        <strain evidence="3">Ploen Becks lab</strain>
    </source>
</reference>
<dbReference type="FunFam" id="3.30.70.100:FF:000003">
    <property type="entry name" value="Protein NipSnap homolog 2"/>
    <property type="match status" value="1"/>
</dbReference>
<comment type="similarity">
    <text evidence="1">Belongs to the NipSnap family.</text>
</comment>
<dbReference type="EMBL" id="CAJNOC010001390">
    <property type="protein sequence ID" value="CAF0860790.1"/>
    <property type="molecule type" value="Genomic_DNA"/>
</dbReference>
<dbReference type="OrthoDB" id="10262843at2759"/>
<feature type="domain" description="NIPSNAP" evidence="2">
    <location>
        <begin position="65"/>
        <end position="158"/>
    </location>
</feature>
<dbReference type="InterPro" id="IPR051557">
    <property type="entry name" value="NipSnap_domain"/>
</dbReference>